<gene>
    <name evidence="1" type="ORF">POM88_009622</name>
</gene>
<accession>A0AAD8J936</accession>
<keyword evidence="2" id="KW-1185">Reference proteome</keyword>
<proteinExistence type="predicted"/>
<evidence type="ECO:0000313" key="2">
    <source>
        <dbReference type="Proteomes" id="UP001237642"/>
    </source>
</evidence>
<dbReference type="EMBL" id="JAUIZM010000002">
    <property type="protein sequence ID" value="KAK1399759.1"/>
    <property type="molecule type" value="Genomic_DNA"/>
</dbReference>
<name>A0AAD8J936_9APIA</name>
<reference evidence="1" key="1">
    <citation type="submission" date="2023-02" db="EMBL/GenBank/DDBJ databases">
        <title>Genome of toxic invasive species Heracleum sosnowskyi carries increased number of genes despite the absence of recent whole-genome duplications.</title>
        <authorList>
            <person name="Schelkunov M."/>
            <person name="Shtratnikova V."/>
            <person name="Makarenko M."/>
            <person name="Klepikova A."/>
            <person name="Omelchenko D."/>
            <person name="Novikova G."/>
            <person name="Obukhova E."/>
            <person name="Bogdanov V."/>
            <person name="Penin A."/>
            <person name="Logacheva M."/>
        </authorList>
    </citation>
    <scope>NUCLEOTIDE SEQUENCE</scope>
    <source>
        <strain evidence="1">Hsosn_3</strain>
        <tissue evidence="1">Leaf</tissue>
    </source>
</reference>
<reference evidence="1" key="2">
    <citation type="submission" date="2023-05" db="EMBL/GenBank/DDBJ databases">
        <authorList>
            <person name="Schelkunov M.I."/>
        </authorList>
    </citation>
    <scope>NUCLEOTIDE SEQUENCE</scope>
    <source>
        <strain evidence="1">Hsosn_3</strain>
        <tissue evidence="1">Leaf</tissue>
    </source>
</reference>
<evidence type="ECO:0000313" key="1">
    <source>
        <dbReference type="EMBL" id="KAK1399759.1"/>
    </source>
</evidence>
<dbReference type="Proteomes" id="UP001237642">
    <property type="component" value="Unassembled WGS sequence"/>
</dbReference>
<organism evidence="1 2">
    <name type="scientific">Heracleum sosnowskyi</name>
    <dbReference type="NCBI Taxonomy" id="360622"/>
    <lineage>
        <taxon>Eukaryota</taxon>
        <taxon>Viridiplantae</taxon>
        <taxon>Streptophyta</taxon>
        <taxon>Embryophyta</taxon>
        <taxon>Tracheophyta</taxon>
        <taxon>Spermatophyta</taxon>
        <taxon>Magnoliopsida</taxon>
        <taxon>eudicotyledons</taxon>
        <taxon>Gunneridae</taxon>
        <taxon>Pentapetalae</taxon>
        <taxon>asterids</taxon>
        <taxon>campanulids</taxon>
        <taxon>Apiales</taxon>
        <taxon>Apiaceae</taxon>
        <taxon>Apioideae</taxon>
        <taxon>apioid superclade</taxon>
        <taxon>Tordylieae</taxon>
        <taxon>Tordyliinae</taxon>
        <taxon>Heracleum</taxon>
    </lineage>
</organism>
<protein>
    <submittedName>
        <fullName evidence="1">Uncharacterized protein</fullName>
    </submittedName>
</protein>
<sequence length="123" mass="14593">MYTKVFYYVRNINRHVRWCKLHYGDDKTTHYSFDIEGMISVIQARNDDREMRRDDEYDKSRCKGFWGWCAQISVLSRIVSGLNLPELGLLPAARGQLTSWILHLRSFSMELPEFGTQVRMQKL</sequence>
<comment type="caution">
    <text evidence="1">The sequence shown here is derived from an EMBL/GenBank/DDBJ whole genome shotgun (WGS) entry which is preliminary data.</text>
</comment>
<dbReference type="AlphaFoldDB" id="A0AAD8J936"/>